<name>A0ABU7Z9Y2_9MICO</name>
<dbReference type="PANTHER" id="PTHR33164:SF43">
    <property type="entry name" value="HTH-TYPE TRANSCRIPTIONAL REPRESSOR YETL"/>
    <property type="match status" value="1"/>
</dbReference>
<dbReference type="InterPro" id="IPR000835">
    <property type="entry name" value="HTH_MarR-typ"/>
</dbReference>
<proteinExistence type="predicted"/>
<feature type="domain" description="HTH marR-type" evidence="2">
    <location>
        <begin position="17"/>
        <end position="161"/>
    </location>
</feature>
<dbReference type="SUPFAM" id="SSF46785">
    <property type="entry name" value="Winged helix' DNA-binding domain"/>
    <property type="match status" value="1"/>
</dbReference>
<dbReference type="Pfam" id="PF12802">
    <property type="entry name" value="MarR_2"/>
    <property type="match status" value="1"/>
</dbReference>
<dbReference type="InterPro" id="IPR036388">
    <property type="entry name" value="WH-like_DNA-bd_sf"/>
</dbReference>
<reference evidence="3" key="2">
    <citation type="submission" date="2024-02" db="EMBL/GenBank/DDBJ databases">
        <authorList>
            <person name="Prathaban M."/>
            <person name="Mythili R."/>
            <person name="Sharmila Devi N."/>
            <person name="Sobanaa M."/>
            <person name="Prathiviraj R."/>
            <person name="Selvin J."/>
        </authorList>
    </citation>
    <scope>NUCLEOTIDE SEQUENCE</scope>
    <source>
        <strain evidence="3">MP1014</strain>
    </source>
</reference>
<dbReference type="InterPro" id="IPR039422">
    <property type="entry name" value="MarR/SlyA-like"/>
</dbReference>
<evidence type="ECO:0000313" key="3">
    <source>
        <dbReference type="EMBL" id="MEG3616233.1"/>
    </source>
</evidence>
<accession>A0ABU7Z9Y2</accession>
<keyword evidence="4" id="KW-1185">Reference proteome</keyword>
<evidence type="ECO:0000259" key="2">
    <source>
        <dbReference type="PROSITE" id="PS50995"/>
    </source>
</evidence>
<organism evidence="3 4">
    <name type="scientific">Isoptericola haloaureus</name>
    <dbReference type="NCBI Taxonomy" id="1542902"/>
    <lineage>
        <taxon>Bacteria</taxon>
        <taxon>Bacillati</taxon>
        <taxon>Actinomycetota</taxon>
        <taxon>Actinomycetes</taxon>
        <taxon>Micrococcales</taxon>
        <taxon>Promicromonosporaceae</taxon>
        <taxon>Isoptericola</taxon>
    </lineage>
</organism>
<protein>
    <submittedName>
        <fullName evidence="3">MarR family transcriptional regulator</fullName>
    </submittedName>
</protein>
<dbReference type="EMBL" id="JBAGLP010000118">
    <property type="protein sequence ID" value="MEG3616233.1"/>
    <property type="molecule type" value="Genomic_DNA"/>
</dbReference>
<reference evidence="3" key="1">
    <citation type="journal article" date="2024" name="Antonie Van Leeuwenhoek">
        <title>Isoptericola haloaureus sp. nov., a dimorphic actinobacterium isolated from mangrove sediments of southeast India, implicating biosaline agricultural significance through nitrogen fixation and salt tolerance genes.</title>
        <authorList>
            <person name="Prathaban M."/>
            <person name="Prathiviraj R."/>
            <person name="Ravichandran M."/>
            <person name="Natarajan S.D."/>
            <person name="Sobanaa M."/>
            <person name="Hari Krishna Kumar S."/>
            <person name="Chandrasekar V."/>
            <person name="Selvin J."/>
        </authorList>
    </citation>
    <scope>NUCLEOTIDE SEQUENCE</scope>
    <source>
        <strain evidence="3">MP1014</strain>
    </source>
</reference>
<dbReference type="PRINTS" id="PR00598">
    <property type="entry name" value="HTHMARR"/>
</dbReference>
<sequence length="189" mass="21348">MTRPPEPSSSTYWYGGDDDAARELLEAVRVFRRSDEVMRQRASREMDMNVTDLRALRYVIAARLRGEPVTPRDLTDYLEISTASTTKLLDRLEATGRLHRRPHPHDRRSVVVEATDEAHREVRDRLTRVHHEMFEVARRVPEHCRGAVRDFLLGLAAQVDEPDGSAAAVATGEARSLDEDGAGGPPVRR</sequence>
<dbReference type="PROSITE" id="PS50995">
    <property type="entry name" value="HTH_MARR_2"/>
    <property type="match status" value="1"/>
</dbReference>
<dbReference type="RefSeq" id="WP_332902727.1">
    <property type="nucleotide sequence ID" value="NZ_JBAGLP010000118.1"/>
</dbReference>
<feature type="region of interest" description="Disordered" evidence="1">
    <location>
        <begin position="163"/>
        <end position="189"/>
    </location>
</feature>
<dbReference type="Gene3D" id="1.10.10.10">
    <property type="entry name" value="Winged helix-like DNA-binding domain superfamily/Winged helix DNA-binding domain"/>
    <property type="match status" value="1"/>
</dbReference>
<dbReference type="SMART" id="SM00347">
    <property type="entry name" value="HTH_MARR"/>
    <property type="match status" value="1"/>
</dbReference>
<dbReference type="PANTHER" id="PTHR33164">
    <property type="entry name" value="TRANSCRIPTIONAL REGULATOR, MARR FAMILY"/>
    <property type="match status" value="1"/>
</dbReference>
<gene>
    <name evidence="3" type="ORF">V5O49_13970</name>
</gene>
<comment type="caution">
    <text evidence="3">The sequence shown here is derived from an EMBL/GenBank/DDBJ whole genome shotgun (WGS) entry which is preliminary data.</text>
</comment>
<evidence type="ECO:0000256" key="1">
    <source>
        <dbReference type="SAM" id="MobiDB-lite"/>
    </source>
</evidence>
<evidence type="ECO:0000313" key="4">
    <source>
        <dbReference type="Proteomes" id="UP001310387"/>
    </source>
</evidence>
<dbReference type="InterPro" id="IPR036390">
    <property type="entry name" value="WH_DNA-bd_sf"/>
</dbReference>
<dbReference type="Proteomes" id="UP001310387">
    <property type="component" value="Unassembled WGS sequence"/>
</dbReference>